<feature type="domain" description="Jacalin-type lectin" evidence="2">
    <location>
        <begin position="49"/>
        <end position="146"/>
    </location>
</feature>
<dbReference type="Pfam" id="PF01419">
    <property type="entry name" value="Jacalin"/>
    <property type="match status" value="1"/>
</dbReference>
<name>A0ABY8ULV9_TETOB</name>
<gene>
    <name evidence="3" type="ORF">OEZ85_000962</name>
</gene>
<dbReference type="InterPro" id="IPR036404">
    <property type="entry name" value="Jacalin-like_lectin_dom_sf"/>
</dbReference>
<dbReference type="Gene3D" id="2.100.10.30">
    <property type="entry name" value="Jacalin-like lectin domain"/>
    <property type="match status" value="1"/>
</dbReference>
<keyword evidence="1" id="KW-0732">Signal</keyword>
<keyword evidence="4" id="KW-1185">Reference proteome</keyword>
<evidence type="ECO:0000256" key="1">
    <source>
        <dbReference type="SAM" id="SignalP"/>
    </source>
</evidence>
<proteinExistence type="predicted"/>
<feature type="signal peptide" evidence="1">
    <location>
        <begin position="1"/>
        <end position="23"/>
    </location>
</feature>
<sequence>MAVRQCLATIALLALAAAPCALACRTTASPFFGVPWKSAFAMYSTENGWRKHGGISKINLYYNKESGCLTGLKVTYGNQGDSARLLGTDRVGQATAELSLQPKELLNDAVIKYSSCITFLSLTTNARKVLAIGNSATPGTLQASSPGPEGGFLAYMKAYTDESGYGALQRLQLVWATLDCASSPAKAPQPIDAPAAVDKMESAEQNATAAAGMPAMVPMENEGACSPGAICAGGLCATSSCALNGMGKDVLTMMCFGTNIMPNPLLDATLGNPCTNLACKLDRPNCTSAGLLGLGGFCTGKVVSMGATAKLHPVGQAFLGYPCVEHQGPVLNLLPLGDYSAKGTFAPKAWKVCDCIQGWAIHEGAIGVMARSDGDVSLTLPDLPTLPHFPFLAKGLINMSLPDVLAQWVAANQANIRLPQVELSPQQIREIEIVLPGFMAPSVILSKLGAPLFRKPAGFKLPVFTPPSGNNTLRRLAAAIPDLTSLPTLVVPRLHKPVLPTVAVTLPEVTIPSLFDVAPAFGVPTLPRLPPVFNMSFQDAVMQWMAAKAMNLQVPELRLHEQVIRGLQSLVDGFIAPALLVSNISLPLFQPPKGLNLPIIVLNHNQSSALSQVLPRLTALPTIVAPQKLNFRLPKIDLPTITVPNVADVISSLGATLTKWPKLPLALPGSSSSSNDSMAQGLGLSLTLPDLEALIRSKLPGNNNNNNVTGMQLPDALSSLQVEAPEEAAMPTPNFQFDFSGIQEIAAAIKAGLRGRLPQIEEVSIEKLIPADGDAAAVGTKSVTIDGVNVAITPKRVAGSSKASHGSTWGGKRQQ</sequence>
<dbReference type="Proteomes" id="UP001244341">
    <property type="component" value="Chromosome 15b"/>
</dbReference>
<organism evidence="3 4">
    <name type="scientific">Tetradesmus obliquus</name>
    <name type="common">Green alga</name>
    <name type="synonym">Acutodesmus obliquus</name>
    <dbReference type="NCBI Taxonomy" id="3088"/>
    <lineage>
        <taxon>Eukaryota</taxon>
        <taxon>Viridiplantae</taxon>
        <taxon>Chlorophyta</taxon>
        <taxon>core chlorophytes</taxon>
        <taxon>Chlorophyceae</taxon>
        <taxon>CS clade</taxon>
        <taxon>Sphaeropleales</taxon>
        <taxon>Scenedesmaceae</taxon>
        <taxon>Tetradesmus</taxon>
    </lineage>
</organism>
<dbReference type="SUPFAM" id="SSF51101">
    <property type="entry name" value="Mannose-binding lectins"/>
    <property type="match status" value="1"/>
</dbReference>
<dbReference type="EMBL" id="CP126222">
    <property type="protein sequence ID" value="WIA22521.1"/>
    <property type="molecule type" value="Genomic_DNA"/>
</dbReference>
<evidence type="ECO:0000313" key="3">
    <source>
        <dbReference type="EMBL" id="WIA22522.1"/>
    </source>
</evidence>
<accession>A0ABY8ULV9</accession>
<evidence type="ECO:0000313" key="4">
    <source>
        <dbReference type="Proteomes" id="UP001244341"/>
    </source>
</evidence>
<evidence type="ECO:0000259" key="2">
    <source>
        <dbReference type="Pfam" id="PF01419"/>
    </source>
</evidence>
<feature type="chain" id="PRO_5045034326" description="Jacalin-type lectin domain-containing protein" evidence="1">
    <location>
        <begin position="24"/>
        <end position="815"/>
    </location>
</feature>
<dbReference type="InterPro" id="IPR001229">
    <property type="entry name" value="Jacalin-like_lectin_dom"/>
</dbReference>
<protein>
    <recommendedName>
        <fullName evidence="2">Jacalin-type lectin domain-containing protein</fullName>
    </recommendedName>
</protein>
<dbReference type="EMBL" id="CP126222">
    <property type="protein sequence ID" value="WIA22522.1"/>
    <property type="molecule type" value="Genomic_DNA"/>
</dbReference>
<reference evidence="3 4" key="1">
    <citation type="submission" date="2023-05" db="EMBL/GenBank/DDBJ databases">
        <title>A 100% complete, gapless, phased diploid assembly of the Scenedesmus obliquus UTEX 3031 genome.</title>
        <authorList>
            <person name="Biondi T.C."/>
            <person name="Hanschen E.R."/>
            <person name="Kwon T."/>
            <person name="Eng W."/>
            <person name="Kruse C.P.S."/>
            <person name="Koehler S.I."/>
            <person name="Kunde Y."/>
            <person name="Gleasner C.D."/>
            <person name="You Mak K.T."/>
            <person name="Polle J."/>
            <person name="Hovde B.T."/>
            <person name="Starkenburg S.R."/>
        </authorList>
    </citation>
    <scope>NUCLEOTIDE SEQUENCE [LARGE SCALE GENOMIC DNA]</scope>
    <source>
        <strain evidence="3 4">DOE0152z</strain>
    </source>
</reference>